<sequence>MDDDLFIETIMRSIPSPEDEHEHQVTIGEMSSPNPGAGHKNQVFISEIFIPKFGDGHEHQVTISEMFETNMISIPHSGDEHEHIYPAFWRRSAPRKRDLAESLTALVIGILASLETATMMAERAPTLAFLDFP</sequence>
<comment type="caution">
    <text evidence="1">The sequence shown here is derived from an EMBL/GenBank/DDBJ whole genome shotgun (WGS) entry which is preliminary data.</text>
</comment>
<dbReference type="EMBL" id="CM044707">
    <property type="protein sequence ID" value="KAI5655247.1"/>
    <property type="molecule type" value="Genomic_DNA"/>
</dbReference>
<gene>
    <name evidence="1" type="ORF">M9H77_32434</name>
</gene>
<accession>A0ACC0A5L9</accession>
<name>A0ACC0A5L9_CATRO</name>
<proteinExistence type="predicted"/>
<protein>
    <submittedName>
        <fullName evidence="1">Uncharacterized protein</fullName>
    </submittedName>
</protein>
<keyword evidence="2" id="KW-1185">Reference proteome</keyword>
<evidence type="ECO:0000313" key="1">
    <source>
        <dbReference type="EMBL" id="KAI5655247.1"/>
    </source>
</evidence>
<evidence type="ECO:0000313" key="2">
    <source>
        <dbReference type="Proteomes" id="UP001060085"/>
    </source>
</evidence>
<reference evidence="2" key="1">
    <citation type="journal article" date="2023" name="Nat. Plants">
        <title>Single-cell RNA sequencing provides a high-resolution roadmap for understanding the multicellular compartmentation of specialized metabolism.</title>
        <authorList>
            <person name="Sun S."/>
            <person name="Shen X."/>
            <person name="Li Y."/>
            <person name="Li Y."/>
            <person name="Wang S."/>
            <person name="Li R."/>
            <person name="Zhang H."/>
            <person name="Shen G."/>
            <person name="Guo B."/>
            <person name="Wei J."/>
            <person name="Xu J."/>
            <person name="St-Pierre B."/>
            <person name="Chen S."/>
            <person name="Sun C."/>
        </authorList>
    </citation>
    <scope>NUCLEOTIDE SEQUENCE [LARGE SCALE GENOMIC DNA]</scope>
</reference>
<dbReference type="Proteomes" id="UP001060085">
    <property type="component" value="Linkage Group LG07"/>
</dbReference>
<organism evidence="1 2">
    <name type="scientific">Catharanthus roseus</name>
    <name type="common">Madagascar periwinkle</name>
    <name type="synonym">Vinca rosea</name>
    <dbReference type="NCBI Taxonomy" id="4058"/>
    <lineage>
        <taxon>Eukaryota</taxon>
        <taxon>Viridiplantae</taxon>
        <taxon>Streptophyta</taxon>
        <taxon>Embryophyta</taxon>
        <taxon>Tracheophyta</taxon>
        <taxon>Spermatophyta</taxon>
        <taxon>Magnoliopsida</taxon>
        <taxon>eudicotyledons</taxon>
        <taxon>Gunneridae</taxon>
        <taxon>Pentapetalae</taxon>
        <taxon>asterids</taxon>
        <taxon>lamiids</taxon>
        <taxon>Gentianales</taxon>
        <taxon>Apocynaceae</taxon>
        <taxon>Rauvolfioideae</taxon>
        <taxon>Vinceae</taxon>
        <taxon>Catharanthinae</taxon>
        <taxon>Catharanthus</taxon>
    </lineage>
</organism>